<reference evidence="1" key="1">
    <citation type="submission" date="2023-03" db="EMBL/GenBank/DDBJ databases">
        <title>Massive genome expansion in bonnet fungi (Mycena s.s.) driven by repeated elements and novel gene families across ecological guilds.</title>
        <authorList>
            <consortium name="Lawrence Berkeley National Laboratory"/>
            <person name="Harder C.B."/>
            <person name="Miyauchi S."/>
            <person name="Viragh M."/>
            <person name="Kuo A."/>
            <person name="Thoen E."/>
            <person name="Andreopoulos B."/>
            <person name="Lu D."/>
            <person name="Skrede I."/>
            <person name="Drula E."/>
            <person name="Henrissat B."/>
            <person name="Morin E."/>
            <person name="Kohler A."/>
            <person name="Barry K."/>
            <person name="LaButti K."/>
            <person name="Morin E."/>
            <person name="Salamov A."/>
            <person name="Lipzen A."/>
            <person name="Mereny Z."/>
            <person name="Hegedus B."/>
            <person name="Baldrian P."/>
            <person name="Stursova M."/>
            <person name="Weitz H."/>
            <person name="Taylor A."/>
            <person name="Grigoriev I.V."/>
            <person name="Nagy L.G."/>
            <person name="Martin F."/>
            <person name="Kauserud H."/>
        </authorList>
    </citation>
    <scope>NUCLEOTIDE SEQUENCE</scope>
    <source>
        <strain evidence="1">CBHHK067</strain>
    </source>
</reference>
<keyword evidence="2" id="KW-1185">Reference proteome</keyword>
<dbReference type="AlphaFoldDB" id="A0AAD7CQH3"/>
<sequence>MGRNNIPLHRELMASATFAPPTAPPADLQAAHDGAAHMMSLLAEDTSINVEDAQALQNIYTELEQRRTLLNQARDYTLTYENAEGPNDNSDREEKERAYQFANFLASLDPNDEATNILFQGSKHIVAALGRVEHDTDLFGDVPMEKILDIYERIKAREQRLKSDGGPASLANARAYLSEATTLSDTVQMLITLDTKTVPVVVETLVEAGTPIEGTA</sequence>
<comment type="caution">
    <text evidence="1">The sequence shown here is derived from an EMBL/GenBank/DDBJ whole genome shotgun (WGS) entry which is preliminary data.</text>
</comment>
<evidence type="ECO:0000313" key="2">
    <source>
        <dbReference type="Proteomes" id="UP001221757"/>
    </source>
</evidence>
<dbReference type="Proteomes" id="UP001221757">
    <property type="component" value="Unassembled WGS sequence"/>
</dbReference>
<accession>A0AAD7CQH3</accession>
<protein>
    <submittedName>
        <fullName evidence="1">Uncharacterized protein</fullName>
    </submittedName>
</protein>
<proteinExistence type="predicted"/>
<dbReference type="EMBL" id="JARKIE010000284">
    <property type="protein sequence ID" value="KAJ7658020.1"/>
    <property type="molecule type" value="Genomic_DNA"/>
</dbReference>
<gene>
    <name evidence="1" type="ORF">B0H17DRAFT_1097432</name>
</gene>
<organism evidence="1 2">
    <name type="scientific">Mycena rosella</name>
    <name type="common">Pink bonnet</name>
    <name type="synonym">Agaricus rosellus</name>
    <dbReference type="NCBI Taxonomy" id="1033263"/>
    <lineage>
        <taxon>Eukaryota</taxon>
        <taxon>Fungi</taxon>
        <taxon>Dikarya</taxon>
        <taxon>Basidiomycota</taxon>
        <taxon>Agaricomycotina</taxon>
        <taxon>Agaricomycetes</taxon>
        <taxon>Agaricomycetidae</taxon>
        <taxon>Agaricales</taxon>
        <taxon>Marasmiineae</taxon>
        <taxon>Mycenaceae</taxon>
        <taxon>Mycena</taxon>
    </lineage>
</organism>
<name>A0AAD7CQH3_MYCRO</name>
<evidence type="ECO:0000313" key="1">
    <source>
        <dbReference type="EMBL" id="KAJ7658020.1"/>
    </source>
</evidence>